<gene>
    <name evidence="4" type="ORF">HFP15_41510</name>
</gene>
<dbReference type="EMBL" id="JAAXLS010000092">
    <property type="protein sequence ID" value="NKQ59334.1"/>
    <property type="molecule type" value="Genomic_DNA"/>
</dbReference>
<evidence type="ECO:0000259" key="3">
    <source>
        <dbReference type="Pfam" id="PF25547"/>
    </source>
</evidence>
<comment type="caution">
    <text evidence="4">The sequence shown here is derived from an EMBL/GenBank/DDBJ whole genome shotgun (WGS) entry which is preliminary data.</text>
</comment>
<name>A0ABX1JKI6_9PSEU</name>
<evidence type="ECO:0000313" key="5">
    <source>
        <dbReference type="Proteomes" id="UP000715441"/>
    </source>
</evidence>
<dbReference type="InterPro" id="IPR025331">
    <property type="entry name" value="TNT"/>
</dbReference>
<protein>
    <submittedName>
        <fullName evidence="4">TNT domain-containing protein</fullName>
    </submittedName>
</protein>
<feature type="region of interest" description="Disordered" evidence="1">
    <location>
        <begin position="208"/>
        <end position="468"/>
    </location>
</feature>
<accession>A0ABX1JKI6</accession>
<dbReference type="InterPro" id="IPR057746">
    <property type="entry name" value="CpnT-like_N"/>
</dbReference>
<evidence type="ECO:0000259" key="2">
    <source>
        <dbReference type="Pfam" id="PF14021"/>
    </source>
</evidence>
<dbReference type="InterPro" id="IPR053024">
    <property type="entry name" value="Fungal_surface_NADase"/>
</dbReference>
<dbReference type="Proteomes" id="UP000715441">
    <property type="component" value="Unassembled WGS sequence"/>
</dbReference>
<feature type="compositionally biased region" description="Low complexity" evidence="1">
    <location>
        <begin position="245"/>
        <end position="276"/>
    </location>
</feature>
<feature type="domain" description="TNT" evidence="2">
    <location>
        <begin position="604"/>
        <end position="689"/>
    </location>
</feature>
<dbReference type="PANTHER" id="PTHR42059:SF1">
    <property type="entry name" value="TNT DOMAIN-CONTAINING PROTEIN"/>
    <property type="match status" value="1"/>
</dbReference>
<keyword evidence="5" id="KW-1185">Reference proteome</keyword>
<organism evidence="4 5">
    <name type="scientific">Amycolatopsis acididurans</name>
    <dbReference type="NCBI Taxonomy" id="2724524"/>
    <lineage>
        <taxon>Bacteria</taxon>
        <taxon>Bacillati</taxon>
        <taxon>Actinomycetota</taxon>
        <taxon>Actinomycetes</taxon>
        <taxon>Pseudonocardiales</taxon>
        <taxon>Pseudonocardiaceae</taxon>
        <taxon>Amycolatopsis</taxon>
    </lineage>
</organism>
<feature type="compositionally biased region" description="Pro residues" evidence="1">
    <location>
        <begin position="358"/>
        <end position="405"/>
    </location>
</feature>
<evidence type="ECO:0000313" key="4">
    <source>
        <dbReference type="EMBL" id="NKQ59334.1"/>
    </source>
</evidence>
<feature type="domain" description="Outer membrane channel protein CpnT-like N-terminal" evidence="3">
    <location>
        <begin position="12"/>
        <end position="116"/>
    </location>
</feature>
<dbReference type="Pfam" id="PF14021">
    <property type="entry name" value="TNT"/>
    <property type="match status" value="1"/>
</dbReference>
<dbReference type="RefSeq" id="WP_168524015.1">
    <property type="nucleotide sequence ID" value="NZ_JAAXLS010000092.1"/>
</dbReference>
<reference evidence="4 5" key="1">
    <citation type="submission" date="2020-04" db="EMBL/GenBank/DDBJ databases">
        <title>Novel species.</title>
        <authorList>
            <person name="Teo W.F.A."/>
            <person name="Lipun K."/>
            <person name="Srisuk N."/>
            <person name="Duangmal K."/>
        </authorList>
    </citation>
    <scope>NUCLEOTIDE SEQUENCE [LARGE SCALE GENOMIC DNA]</scope>
    <source>
        <strain evidence="4 5">K13G38</strain>
    </source>
</reference>
<sequence>MGIELPKELADVAAETGLSWPQADEDKMREQAAAWRDAHGKLTALAGEADKVAGGAIGAMTGPSAEAASKKWSGFVHPDNGHLTAAAAGAGDAADRLEHAAEQVGTAKVEMVRQLVDAAKNRDAAQAAASAGHPTALLGLDTVLRGTATNLSSLTQGLAGAVGPGGGAVSTLGNVVDPNPGARTEHGQGGLLSTVTGLPGHLVSAVDSTVGATTGPDGPLGSHGPLGSNGPLGSDGPLGEHSPLGDHGPLGDQGPLGGLPQVSGPPAADAPPAHDLPTPPQGQPALPVAGQSAGGQPTPFHPDPSAAGTGPIQVPQAPAHYGGLLQSGGFDDVPTPPSGIPPVHSGTVASGFTDAAYSPPPQAPAAPPPVAPPAPAQQPGYVAPPPYAASAPPPMAPGAAPPPPAAGYAPRQAPPVLAPGGYVQRQPGMPYPAQSYAPQQPQQPQPSPQDRPPRQDLPPKDLPPLGAPRRERESVVALFLVHMFPLGHLPVAADKPARQLPVPPPEVDYAPGLRFPPHDHPESGRFDSSGALEKVRDGYARLPTPPGEPPEELFTGHDPLGGSHERDWDRRFLAGMRDEIPEYAWPPGERYPEGGHERGEPDLLAEGTMLDRFGDIGGRVFAPLGTSFAQRSLPPSAKDAGYRRYQVLCELPMWSAVSAPWFGQPGGGVRYRSVYSADELVTMGYLEDVTFEEGE</sequence>
<proteinExistence type="predicted"/>
<feature type="compositionally biased region" description="Pro residues" evidence="1">
    <location>
        <begin position="441"/>
        <end position="450"/>
    </location>
</feature>
<feature type="compositionally biased region" description="Low complexity" evidence="1">
    <location>
        <begin position="431"/>
        <end position="440"/>
    </location>
</feature>
<dbReference type="PANTHER" id="PTHR42059">
    <property type="entry name" value="TNT DOMAIN-CONTAINING PROTEIN"/>
    <property type="match status" value="1"/>
</dbReference>
<dbReference type="Pfam" id="PF25547">
    <property type="entry name" value="WXG100_2"/>
    <property type="match status" value="1"/>
</dbReference>
<feature type="region of interest" description="Disordered" evidence="1">
    <location>
        <begin position="171"/>
        <end position="191"/>
    </location>
</feature>
<evidence type="ECO:0000256" key="1">
    <source>
        <dbReference type="SAM" id="MobiDB-lite"/>
    </source>
</evidence>